<keyword evidence="4" id="KW-1185">Reference proteome</keyword>
<protein>
    <submittedName>
        <fullName evidence="3">Uncharacterized protein</fullName>
    </submittedName>
</protein>
<accession>A0A2S4UCF2</accession>
<sequence length="107" mass="11768">MGNVRFVIPTFDLKPWLGFATSVILVLMGEDVSSVVALVLVMLTIGKARHGRLIFFGIGTECTRLEKDRDGCPKIVNLGLSCIPNSNKIVSICVLVGQICFTRENDW</sequence>
<reference evidence="3 4" key="1">
    <citation type="submission" date="2017-12" db="EMBL/GenBank/DDBJ databases">
        <title>Gene loss provides genomic basis for host adaptation in cereal stripe rust fungi.</title>
        <authorList>
            <person name="Xia C."/>
        </authorList>
    </citation>
    <scope>NUCLEOTIDE SEQUENCE [LARGE SCALE GENOMIC DNA]</scope>
    <source>
        <strain evidence="3 4">93TX-2</strain>
    </source>
</reference>
<proteinExistence type="inferred from homology"/>
<keyword evidence="2" id="KW-0812">Transmembrane</keyword>
<gene>
    <name evidence="3" type="ORF">PSHT_15952</name>
</gene>
<dbReference type="OrthoDB" id="10248186at2759"/>
<dbReference type="VEuPathDB" id="FungiDB:PSTT_16276"/>
<dbReference type="GO" id="GO:0000398">
    <property type="term" value="P:mRNA splicing, via spliceosome"/>
    <property type="evidence" value="ECO:0007669"/>
    <property type="project" value="InterPro"/>
</dbReference>
<dbReference type="Pfam" id="PF03660">
    <property type="entry name" value="PHF5"/>
    <property type="match status" value="1"/>
</dbReference>
<feature type="transmembrane region" description="Helical" evidence="2">
    <location>
        <begin position="16"/>
        <end position="43"/>
    </location>
</feature>
<evidence type="ECO:0000256" key="2">
    <source>
        <dbReference type="SAM" id="Phobius"/>
    </source>
</evidence>
<reference evidence="4" key="3">
    <citation type="journal article" date="2018" name="Mol. Plant Microbe Interact.">
        <title>Genome sequence resources for the wheat stripe rust pathogen (Puccinia striiformis f. sp. tritici) and the barley stripe rust pathogen (Puccinia striiformis f. sp. hordei).</title>
        <authorList>
            <person name="Xia C."/>
            <person name="Wang M."/>
            <person name="Yin C."/>
            <person name="Cornejo O.E."/>
            <person name="Hulbert S.H."/>
            <person name="Chen X."/>
        </authorList>
    </citation>
    <scope>NUCLEOTIDE SEQUENCE [LARGE SCALE GENOMIC DNA]</scope>
    <source>
        <strain evidence="4">93TX-2</strain>
    </source>
</reference>
<dbReference type="EMBL" id="PKSM01000452">
    <property type="protein sequence ID" value="POV94901.1"/>
    <property type="molecule type" value="Genomic_DNA"/>
</dbReference>
<keyword evidence="2" id="KW-1133">Transmembrane helix</keyword>
<reference evidence="4" key="2">
    <citation type="journal article" date="2018" name="BMC Genomics">
        <title>Genomic insights into host adaptation between the wheat stripe rust pathogen (Puccinia striiformis f. sp. tritici) and the barley stripe rust pathogen (Puccinia striiformis f. sp. hordei).</title>
        <authorList>
            <person name="Xia C."/>
            <person name="Wang M."/>
            <person name="Yin C."/>
            <person name="Cornejo O.E."/>
            <person name="Hulbert S.H."/>
            <person name="Chen X."/>
        </authorList>
    </citation>
    <scope>NUCLEOTIDE SEQUENCE [LARGE SCALE GENOMIC DNA]</scope>
    <source>
        <strain evidence="4">93TX-2</strain>
    </source>
</reference>
<evidence type="ECO:0000313" key="4">
    <source>
        <dbReference type="Proteomes" id="UP000238274"/>
    </source>
</evidence>
<evidence type="ECO:0000256" key="1">
    <source>
        <dbReference type="ARBA" id="ARBA00008626"/>
    </source>
</evidence>
<organism evidence="3 4">
    <name type="scientific">Puccinia striiformis</name>
    <dbReference type="NCBI Taxonomy" id="27350"/>
    <lineage>
        <taxon>Eukaryota</taxon>
        <taxon>Fungi</taxon>
        <taxon>Dikarya</taxon>
        <taxon>Basidiomycota</taxon>
        <taxon>Pucciniomycotina</taxon>
        <taxon>Pucciniomycetes</taxon>
        <taxon>Pucciniales</taxon>
        <taxon>Pucciniaceae</taxon>
        <taxon>Puccinia</taxon>
    </lineage>
</organism>
<dbReference type="Proteomes" id="UP000238274">
    <property type="component" value="Unassembled WGS sequence"/>
</dbReference>
<keyword evidence="2" id="KW-0472">Membrane</keyword>
<comment type="similarity">
    <text evidence="1">Belongs to the PHF5 family.</text>
</comment>
<name>A0A2S4UCF2_9BASI</name>
<dbReference type="InterPro" id="IPR005345">
    <property type="entry name" value="PHF5"/>
</dbReference>
<comment type="caution">
    <text evidence="3">The sequence shown here is derived from an EMBL/GenBank/DDBJ whole genome shotgun (WGS) entry which is preliminary data.</text>
</comment>
<dbReference type="AlphaFoldDB" id="A0A2S4UCF2"/>
<dbReference type="VEuPathDB" id="FungiDB:PSHT_15952"/>
<evidence type="ECO:0000313" key="3">
    <source>
        <dbReference type="EMBL" id="POV94901.1"/>
    </source>
</evidence>